<dbReference type="InterPro" id="IPR008979">
    <property type="entry name" value="Galactose-bd-like_sf"/>
</dbReference>
<dbReference type="Gene3D" id="2.60.120.870">
    <property type="match status" value="1"/>
</dbReference>
<dbReference type="InterPro" id="IPR052764">
    <property type="entry name" value="GH20_Enzymes"/>
</dbReference>
<dbReference type="Pfam" id="PF00728">
    <property type="entry name" value="Glyco_hydro_20"/>
    <property type="match status" value="1"/>
</dbReference>
<evidence type="ECO:0000313" key="9">
    <source>
        <dbReference type="Proteomes" id="UP001519344"/>
    </source>
</evidence>
<dbReference type="Gene3D" id="2.60.40.1080">
    <property type="match status" value="1"/>
</dbReference>
<dbReference type="InterPro" id="IPR002105">
    <property type="entry name" value="Dockerin_1_rpt"/>
</dbReference>
<dbReference type="Gene3D" id="3.20.20.80">
    <property type="entry name" value="Glycosidases"/>
    <property type="match status" value="1"/>
</dbReference>
<gene>
    <name evidence="8" type="ORF">J2Z65_002010</name>
</gene>
<organism evidence="8 9">
    <name type="scientific">Paenibacillus aceris</name>
    <dbReference type="NCBI Taxonomy" id="869555"/>
    <lineage>
        <taxon>Bacteria</taxon>
        <taxon>Bacillati</taxon>
        <taxon>Bacillota</taxon>
        <taxon>Bacilli</taxon>
        <taxon>Bacillales</taxon>
        <taxon>Paenibacillaceae</taxon>
        <taxon>Paenibacillus</taxon>
    </lineage>
</organism>
<dbReference type="Gene3D" id="1.10.1330.10">
    <property type="entry name" value="Dockerin domain"/>
    <property type="match status" value="1"/>
</dbReference>
<comment type="caution">
    <text evidence="8">The sequence shown here is derived from an EMBL/GenBank/DDBJ whole genome shotgun (WGS) entry which is preliminary data.</text>
</comment>
<dbReference type="Gene3D" id="2.60.40.680">
    <property type="match status" value="1"/>
</dbReference>
<dbReference type="PROSITE" id="PS51766">
    <property type="entry name" value="DOCKERIN"/>
    <property type="match status" value="1"/>
</dbReference>
<evidence type="ECO:0000259" key="7">
    <source>
        <dbReference type="PROSITE" id="PS51766"/>
    </source>
</evidence>
<dbReference type="InterPro" id="IPR016134">
    <property type="entry name" value="Dockerin_dom"/>
</dbReference>
<protein>
    <recommendedName>
        <fullName evidence="4">Beta-N-acetylhexosaminidase</fullName>
    </recommendedName>
</protein>
<dbReference type="InterPro" id="IPR036439">
    <property type="entry name" value="Dockerin_dom_sf"/>
</dbReference>
<dbReference type="CDD" id="cd06564">
    <property type="entry name" value="GH20_DspB_LnbB-like"/>
    <property type="match status" value="1"/>
</dbReference>
<evidence type="ECO:0000256" key="3">
    <source>
        <dbReference type="ARBA" id="ARBA00023295"/>
    </source>
</evidence>
<dbReference type="InterPro" id="IPR003343">
    <property type="entry name" value="Big_2"/>
</dbReference>
<dbReference type="SUPFAM" id="SSF49373">
    <property type="entry name" value="Invasin/intimin cell-adhesion fragments"/>
    <property type="match status" value="1"/>
</dbReference>
<name>A0ABS4HVV5_9BACL</name>
<evidence type="ECO:0000313" key="8">
    <source>
        <dbReference type="EMBL" id="MBP1962794.1"/>
    </source>
</evidence>
<reference evidence="8 9" key="1">
    <citation type="submission" date="2021-03" db="EMBL/GenBank/DDBJ databases">
        <title>Genomic Encyclopedia of Type Strains, Phase IV (KMG-IV): sequencing the most valuable type-strain genomes for metagenomic binning, comparative biology and taxonomic classification.</title>
        <authorList>
            <person name="Goeker M."/>
        </authorList>
    </citation>
    <scope>NUCLEOTIDE SEQUENCE [LARGE SCALE GENOMIC DNA]</scope>
    <source>
        <strain evidence="8 9">DSM 24950</strain>
    </source>
</reference>
<dbReference type="Pfam" id="PF02368">
    <property type="entry name" value="Big_2"/>
    <property type="match status" value="1"/>
</dbReference>
<dbReference type="InterPro" id="IPR008964">
    <property type="entry name" value="Invasin/intimin_cell_adhesion"/>
</dbReference>
<evidence type="ECO:0000256" key="4">
    <source>
        <dbReference type="ARBA" id="ARBA00030512"/>
    </source>
</evidence>
<dbReference type="RefSeq" id="WP_209855836.1">
    <property type="nucleotide sequence ID" value="NZ_JAGGKV010000004.1"/>
</dbReference>
<evidence type="ECO:0000259" key="6">
    <source>
        <dbReference type="PROSITE" id="PS50022"/>
    </source>
</evidence>
<feature type="signal peptide" evidence="5">
    <location>
        <begin position="1"/>
        <end position="25"/>
    </location>
</feature>
<dbReference type="InterPro" id="IPR013320">
    <property type="entry name" value="ConA-like_dom_sf"/>
</dbReference>
<evidence type="ECO:0000256" key="2">
    <source>
        <dbReference type="ARBA" id="ARBA00022801"/>
    </source>
</evidence>
<dbReference type="InterPro" id="IPR017853">
    <property type="entry name" value="GH"/>
</dbReference>
<dbReference type="InterPro" id="IPR008965">
    <property type="entry name" value="CBM2/CBM3_carb-bd_dom_sf"/>
</dbReference>
<dbReference type="CDD" id="cd14254">
    <property type="entry name" value="Dockerin_II"/>
    <property type="match status" value="1"/>
</dbReference>
<dbReference type="PANTHER" id="PTHR43678">
    <property type="entry name" value="PUTATIVE (AFU_ORTHOLOGUE AFUA_2G00640)-RELATED"/>
    <property type="match status" value="1"/>
</dbReference>
<keyword evidence="5" id="KW-0732">Signal</keyword>
<dbReference type="SUPFAM" id="SSF63446">
    <property type="entry name" value="Type I dockerin domain"/>
    <property type="match status" value="1"/>
</dbReference>
<dbReference type="Pfam" id="PF02838">
    <property type="entry name" value="Glyco_hydro_20b"/>
    <property type="match status" value="1"/>
</dbReference>
<dbReference type="Gene3D" id="2.60.120.200">
    <property type="match status" value="1"/>
</dbReference>
<dbReference type="Gene3D" id="2.60.120.260">
    <property type="entry name" value="Galactose-binding domain-like"/>
    <property type="match status" value="1"/>
</dbReference>
<dbReference type="SMART" id="SM00635">
    <property type="entry name" value="BID_2"/>
    <property type="match status" value="1"/>
</dbReference>
<evidence type="ECO:0000256" key="1">
    <source>
        <dbReference type="ARBA" id="ARBA00006285"/>
    </source>
</evidence>
<sequence length="1319" mass="144256">MRKTVSTVCLLALLVFSLPIQPAQAAGAGPNPKPTVIPSLQEWTGNTGTFTMDDHSRIVIPPSSSLQNTAAVFQEDLKEITGRNVPIVQSNSPATGDFFLTLNEQTDDAIGTEGYYFEVGDMVNIHANTTTGVFYGTRSALQILQQDTAKSSIVKGIAKDYPKYKERGFMLDVGRKFFTMDFLKDYVKFMSWYKMNDFQIHLNDNEIFKDNSRTHWDKYSAFRLESTKYPELTAKDGHYTKQEFRELQDLAKDRGMTITPELDTPSHALSFTKVRPDLVKDSLPVDHLDITRPEAIEFVKDVWSEYLDGNWFDAKEIHFGGDEFDRNDKTTVEAYRRYLNEINAFFKSKGKTARMWGSLTFFPGTTPVDSDITLNGWNNGWQNPIDAINEGRKIINTTDGLLYIVPKAGYYYDYLNTKWLYENWEPTYFSGSMQLNANNPNLLGGMFAVWNDMLGKKVSAMDVHDRVKDALPTMAEKMWRGQSNDATYDQFRQSSGVIGDAPNTNLLHKVKTQTETVLSYPFDEGSGQSVGDLSGNGYNGTLSGVQWTNGKTGKAAVFSNPSDRITTGLTTKGFPWTVSAWVNMTDSTQPEAVLLESADASIKLKQKETGKAGFSREGFDFSFNTAIPTGRWVHVAMKGDLSGTSLFIDGELKDKLTETTLLPAAVVGSATQAFQGALDDLKIVDRALTGKEIAVAAGSPPWTINIAARQPAVASSEEVNYLTANLAFDEDESKNSRWASKYTDNEWIYVDLGKNYDLNKVILKWEPAYAKGYKIQVSNDAQTWKDAYTTNAGVGGTEVIKFPTENARYVKMQGIKRAGTYGYSLYEFEVYQPNPNDTPVPEPVPIRYEQTFETNQLGGWQHVIGTGTGSMAVVSDSSQASQYALQLTANNTSNVFIDQNSPDIKDGEIEFKVTPTNTGNIRSGVIFRYTNKDSWASVGYDNGSWYWVNAQDSYGLLTNNTAAKLSKGVTSTVKVKFEGSLVTLFVNGTQYYEGSLASIPNVEGKMGARVFGPTVAQYDNFKYRNNVPDSVVTGIQLDKPVLTLKEGETAELVATVQPNNATNKLVTWSSSDETVATVADSGNGKAIVTAHKAGKADVTVTTADGSFTAVSKVTVDTVVPAAPETTLSGTNSVVAGSEFTVRFGLKDVTQSVYGQDINLIYDTNVMEFVSAKSMKNGISIVQSKDRAGALRLIIASQGAGNAVTGTAEIAEIVFKAKNLEQAASGTISVTEATLGDDKGIETKASASLISIDVTAVPVGIPGDVNNDGKVSIGDLGFAAANYGKNAQSSDWNQVKRADINNDNKIDISDLAAIASKIIQ</sequence>
<dbReference type="Gene3D" id="3.30.379.10">
    <property type="entry name" value="Chitobiase/beta-hexosaminidase domain 2-like"/>
    <property type="match status" value="1"/>
</dbReference>
<dbReference type="PRINTS" id="PR00738">
    <property type="entry name" value="GLHYDRLASE20"/>
</dbReference>
<dbReference type="SUPFAM" id="SSF49384">
    <property type="entry name" value="Carbohydrate-binding domain"/>
    <property type="match status" value="1"/>
</dbReference>
<dbReference type="Pfam" id="PF00754">
    <property type="entry name" value="F5_F8_type_C"/>
    <property type="match status" value="1"/>
</dbReference>
<dbReference type="SUPFAM" id="SSF49899">
    <property type="entry name" value="Concanavalin A-like lectins/glucanases"/>
    <property type="match status" value="2"/>
</dbReference>
<dbReference type="InterPro" id="IPR025705">
    <property type="entry name" value="Beta_hexosaminidase_sua/sub"/>
</dbReference>
<dbReference type="PROSITE" id="PS50022">
    <property type="entry name" value="FA58C_3"/>
    <property type="match status" value="1"/>
</dbReference>
<proteinExistence type="inferred from homology"/>
<feature type="chain" id="PRO_5046543731" description="Beta-N-acetylhexosaminidase" evidence="5">
    <location>
        <begin position="26"/>
        <end position="1319"/>
    </location>
</feature>
<dbReference type="InterPro" id="IPR000421">
    <property type="entry name" value="FA58C"/>
</dbReference>
<comment type="similarity">
    <text evidence="1">Belongs to the glycosyl hydrolase 20 family.</text>
</comment>
<dbReference type="Proteomes" id="UP001519344">
    <property type="component" value="Unassembled WGS sequence"/>
</dbReference>
<dbReference type="EMBL" id="JAGGKV010000004">
    <property type="protein sequence ID" value="MBP1962794.1"/>
    <property type="molecule type" value="Genomic_DNA"/>
</dbReference>
<dbReference type="InterPro" id="IPR018247">
    <property type="entry name" value="EF_Hand_1_Ca_BS"/>
</dbReference>
<feature type="domain" description="Dockerin" evidence="7">
    <location>
        <begin position="1257"/>
        <end position="1319"/>
    </location>
</feature>
<dbReference type="InterPro" id="IPR015883">
    <property type="entry name" value="Glyco_hydro_20_cat"/>
</dbReference>
<dbReference type="CDD" id="cd08547">
    <property type="entry name" value="Type_II_cohesin"/>
    <property type="match status" value="1"/>
</dbReference>
<dbReference type="InterPro" id="IPR015882">
    <property type="entry name" value="HEX_bac_N"/>
</dbReference>
<dbReference type="SUPFAM" id="SSF49785">
    <property type="entry name" value="Galactose-binding domain-like"/>
    <property type="match status" value="1"/>
</dbReference>
<keyword evidence="9" id="KW-1185">Reference proteome</keyword>
<dbReference type="InterPro" id="IPR029018">
    <property type="entry name" value="Hex-like_dom2"/>
</dbReference>
<evidence type="ECO:0000256" key="5">
    <source>
        <dbReference type="SAM" id="SignalP"/>
    </source>
</evidence>
<accession>A0ABS4HVV5</accession>
<keyword evidence="3" id="KW-0326">Glycosidase</keyword>
<dbReference type="SUPFAM" id="SSF55545">
    <property type="entry name" value="beta-N-acetylhexosaminidase-like domain"/>
    <property type="match status" value="1"/>
</dbReference>
<keyword evidence="2" id="KW-0378">Hydrolase</keyword>
<dbReference type="PANTHER" id="PTHR43678:SF1">
    <property type="entry name" value="BETA-N-ACETYLHEXOSAMINIDASE"/>
    <property type="match status" value="1"/>
</dbReference>
<feature type="domain" description="F5/8 type C" evidence="6">
    <location>
        <begin position="692"/>
        <end position="833"/>
    </location>
</feature>
<dbReference type="SUPFAM" id="SSF51445">
    <property type="entry name" value="(Trans)glycosidases"/>
    <property type="match status" value="1"/>
</dbReference>
<dbReference type="Pfam" id="PF00404">
    <property type="entry name" value="Dockerin_1"/>
    <property type="match status" value="1"/>
</dbReference>
<dbReference type="PROSITE" id="PS00018">
    <property type="entry name" value="EF_HAND_1"/>
    <property type="match status" value="1"/>
</dbReference>
<dbReference type="Pfam" id="PF13385">
    <property type="entry name" value="Laminin_G_3"/>
    <property type="match status" value="1"/>
</dbReference>